<dbReference type="AlphaFoldDB" id="B8AK37"/>
<dbReference type="Proteomes" id="UP000007015">
    <property type="component" value="Chromosome 3"/>
</dbReference>
<keyword evidence="3" id="KW-1185">Reference proteome</keyword>
<evidence type="ECO:0000313" key="2">
    <source>
        <dbReference type="EMBL" id="EEC75493.1"/>
    </source>
</evidence>
<gene>
    <name evidence="2" type="ORF">OsI_12091</name>
</gene>
<name>B8AK37_ORYSI</name>
<evidence type="ECO:0000256" key="1">
    <source>
        <dbReference type="SAM" id="MobiDB-lite"/>
    </source>
</evidence>
<reference evidence="2 3" key="1">
    <citation type="journal article" date="2005" name="PLoS Biol.">
        <title>The genomes of Oryza sativa: a history of duplications.</title>
        <authorList>
            <person name="Yu J."/>
            <person name="Wang J."/>
            <person name="Lin W."/>
            <person name="Li S."/>
            <person name="Li H."/>
            <person name="Zhou J."/>
            <person name="Ni P."/>
            <person name="Dong W."/>
            <person name="Hu S."/>
            <person name="Zeng C."/>
            <person name="Zhang J."/>
            <person name="Zhang Y."/>
            <person name="Li R."/>
            <person name="Xu Z."/>
            <person name="Li S."/>
            <person name="Li X."/>
            <person name="Zheng H."/>
            <person name="Cong L."/>
            <person name="Lin L."/>
            <person name="Yin J."/>
            <person name="Geng J."/>
            <person name="Li G."/>
            <person name="Shi J."/>
            <person name="Liu J."/>
            <person name="Lv H."/>
            <person name="Li J."/>
            <person name="Wang J."/>
            <person name="Deng Y."/>
            <person name="Ran L."/>
            <person name="Shi X."/>
            <person name="Wang X."/>
            <person name="Wu Q."/>
            <person name="Li C."/>
            <person name="Ren X."/>
            <person name="Wang J."/>
            <person name="Wang X."/>
            <person name="Li D."/>
            <person name="Liu D."/>
            <person name="Zhang X."/>
            <person name="Ji Z."/>
            <person name="Zhao W."/>
            <person name="Sun Y."/>
            <person name="Zhang Z."/>
            <person name="Bao J."/>
            <person name="Han Y."/>
            <person name="Dong L."/>
            <person name="Ji J."/>
            <person name="Chen P."/>
            <person name="Wu S."/>
            <person name="Liu J."/>
            <person name="Xiao Y."/>
            <person name="Bu D."/>
            <person name="Tan J."/>
            <person name="Yang L."/>
            <person name="Ye C."/>
            <person name="Zhang J."/>
            <person name="Xu J."/>
            <person name="Zhou Y."/>
            <person name="Yu Y."/>
            <person name="Zhang B."/>
            <person name="Zhuang S."/>
            <person name="Wei H."/>
            <person name="Liu B."/>
            <person name="Lei M."/>
            <person name="Yu H."/>
            <person name="Li Y."/>
            <person name="Xu H."/>
            <person name="Wei S."/>
            <person name="He X."/>
            <person name="Fang L."/>
            <person name="Zhang Z."/>
            <person name="Zhang Y."/>
            <person name="Huang X."/>
            <person name="Su Z."/>
            <person name="Tong W."/>
            <person name="Li J."/>
            <person name="Tong Z."/>
            <person name="Li S."/>
            <person name="Ye J."/>
            <person name="Wang L."/>
            <person name="Fang L."/>
            <person name="Lei T."/>
            <person name="Chen C."/>
            <person name="Chen H."/>
            <person name="Xu Z."/>
            <person name="Li H."/>
            <person name="Huang H."/>
            <person name="Zhang F."/>
            <person name="Xu H."/>
            <person name="Li N."/>
            <person name="Zhao C."/>
            <person name="Li S."/>
            <person name="Dong L."/>
            <person name="Huang Y."/>
            <person name="Li L."/>
            <person name="Xi Y."/>
            <person name="Qi Q."/>
            <person name="Li W."/>
            <person name="Zhang B."/>
            <person name="Hu W."/>
            <person name="Zhang Y."/>
            <person name="Tian X."/>
            <person name="Jiao Y."/>
            <person name="Liang X."/>
            <person name="Jin J."/>
            <person name="Gao L."/>
            <person name="Zheng W."/>
            <person name="Hao B."/>
            <person name="Liu S."/>
            <person name="Wang W."/>
            <person name="Yuan L."/>
            <person name="Cao M."/>
            <person name="McDermott J."/>
            <person name="Samudrala R."/>
            <person name="Wang J."/>
            <person name="Wong G.K."/>
            <person name="Yang H."/>
        </authorList>
    </citation>
    <scope>NUCLEOTIDE SEQUENCE [LARGE SCALE GENOMIC DNA]</scope>
    <source>
        <strain evidence="3">cv. 93-11</strain>
    </source>
</reference>
<dbReference type="HOGENOM" id="CLU_1374209_0_0_1"/>
<feature type="region of interest" description="Disordered" evidence="1">
    <location>
        <begin position="1"/>
        <end position="41"/>
    </location>
</feature>
<dbReference type="EMBL" id="CM000128">
    <property type="protein sequence ID" value="EEC75493.1"/>
    <property type="molecule type" value="Genomic_DNA"/>
</dbReference>
<dbReference type="Gramene" id="BGIOSGA012894-TA">
    <property type="protein sequence ID" value="BGIOSGA012894-PA"/>
    <property type="gene ID" value="BGIOSGA012894"/>
</dbReference>
<evidence type="ECO:0000313" key="3">
    <source>
        <dbReference type="Proteomes" id="UP000007015"/>
    </source>
</evidence>
<proteinExistence type="predicted"/>
<accession>B8AK37</accession>
<sequence>MAVPVDVADAGGGGGGGGGGRGGGGGGGDYRDTRPPSPRLRRSCLLSPARFSGAPVLVPGSVGEATELVISGYDTRSRRGSPGHSRTLGPSSAGSRLPEDQENVDFIFIECIRDLGIGMPSNRARGRGLVWTGAPLRHGHVERAREAWEIEEIVRAAVADMDAALEAIRFGDTPRRLSRHRGEDRAPCATALTMPLLRE</sequence>
<protein>
    <submittedName>
        <fullName evidence="2">Uncharacterized protein</fullName>
    </submittedName>
</protein>
<organism evidence="2 3">
    <name type="scientific">Oryza sativa subsp. indica</name>
    <name type="common">Rice</name>
    <dbReference type="NCBI Taxonomy" id="39946"/>
    <lineage>
        <taxon>Eukaryota</taxon>
        <taxon>Viridiplantae</taxon>
        <taxon>Streptophyta</taxon>
        <taxon>Embryophyta</taxon>
        <taxon>Tracheophyta</taxon>
        <taxon>Spermatophyta</taxon>
        <taxon>Magnoliopsida</taxon>
        <taxon>Liliopsida</taxon>
        <taxon>Poales</taxon>
        <taxon>Poaceae</taxon>
        <taxon>BOP clade</taxon>
        <taxon>Oryzoideae</taxon>
        <taxon>Oryzeae</taxon>
        <taxon>Oryzinae</taxon>
        <taxon>Oryza</taxon>
        <taxon>Oryza sativa</taxon>
    </lineage>
</organism>
<feature type="compositionally biased region" description="Gly residues" evidence="1">
    <location>
        <begin position="10"/>
        <end position="28"/>
    </location>
</feature>
<feature type="region of interest" description="Disordered" evidence="1">
    <location>
        <begin position="73"/>
        <end position="98"/>
    </location>
</feature>